<dbReference type="SUPFAM" id="SSF57850">
    <property type="entry name" value="RING/U-box"/>
    <property type="match status" value="1"/>
</dbReference>
<dbReference type="FunFam" id="3.30.40.10:FF:000144">
    <property type="entry name" value="Tripartite motif-containing 5 (Predicted)"/>
    <property type="match status" value="1"/>
</dbReference>
<dbReference type="EMBL" id="VCEB01000013">
    <property type="protein sequence ID" value="KAB0371197.1"/>
    <property type="molecule type" value="Genomic_DNA"/>
</dbReference>
<proteinExistence type="predicted"/>
<feature type="coiled-coil region" evidence="8">
    <location>
        <begin position="134"/>
        <end position="193"/>
    </location>
</feature>
<comment type="subcellular location">
    <subcellularLocation>
        <location evidence="1">Cytoplasm</location>
    </subcellularLocation>
</comment>
<evidence type="ECO:0000256" key="4">
    <source>
        <dbReference type="ARBA" id="ARBA00022771"/>
    </source>
</evidence>
<dbReference type="GO" id="GO:0005737">
    <property type="term" value="C:cytoplasm"/>
    <property type="evidence" value="ECO:0007669"/>
    <property type="project" value="UniProtKB-SubCell"/>
</dbReference>
<keyword evidence="2" id="KW-0963">Cytoplasm</keyword>
<gene>
    <name evidence="11" type="ORF">FD755_017606</name>
</gene>
<dbReference type="PANTHER" id="PTHR24103">
    <property type="entry name" value="E3 UBIQUITIN-PROTEIN LIGASE TRIM"/>
    <property type="match status" value="1"/>
</dbReference>
<dbReference type="InterPro" id="IPR027370">
    <property type="entry name" value="Znf-RING_euk"/>
</dbReference>
<dbReference type="InterPro" id="IPR013083">
    <property type="entry name" value="Znf_RING/FYVE/PHD"/>
</dbReference>
<protein>
    <recommendedName>
        <fullName evidence="13">Tripartite motif-containing protein 5</fullName>
    </recommendedName>
</protein>
<evidence type="ECO:0008006" key="13">
    <source>
        <dbReference type="Google" id="ProtNLM"/>
    </source>
</evidence>
<keyword evidence="3" id="KW-0479">Metal-binding</keyword>
<keyword evidence="5" id="KW-0862">Zinc</keyword>
<dbReference type="InterPro" id="IPR017907">
    <property type="entry name" value="Znf_RING_CS"/>
</dbReference>
<dbReference type="PROSITE" id="PS50089">
    <property type="entry name" value="ZF_RING_2"/>
    <property type="match status" value="1"/>
</dbReference>
<dbReference type="Pfam" id="PF13445">
    <property type="entry name" value="zf-RING_UBOX"/>
    <property type="match status" value="1"/>
</dbReference>
<keyword evidence="6 8" id="KW-0175">Coiled coil</keyword>
<dbReference type="Pfam" id="PF00643">
    <property type="entry name" value="zf-B_box"/>
    <property type="match status" value="1"/>
</dbReference>
<name>A0A5N3XDB0_MUNRE</name>
<evidence type="ECO:0000256" key="1">
    <source>
        <dbReference type="ARBA" id="ARBA00004496"/>
    </source>
</evidence>
<feature type="domain" description="B box-type" evidence="10">
    <location>
        <begin position="92"/>
        <end position="134"/>
    </location>
</feature>
<evidence type="ECO:0000256" key="2">
    <source>
        <dbReference type="ARBA" id="ARBA00022490"/>
    </source>
</evidence>
<dbReference type="InterPro" id="IPR001841">
    <property type="entry name" value="Znf_RING"/>
</dbReference>
<dbReference type="PROSITE" id="PS00518">
    <property type="entry name" value="ZF_RING_1"/>
    <property type="match status" value="1"/>
</dbReference>
<dbReference type="SUPFAM" id="SSF57845">
    <property type="entry name" value="B-box zinc-binding domain"/>
    <property type="match status" value="1"/>
</dbReference>
<accession>A0A5N3XDB0</accession>
<dbReference type="CDD" id="cd19761">
    <property type="entry name" value="Bbox2_TRIM5-like"/>
    <property type="match status" value="1"/>
</dbReference>
<dbReference type="Gene3D" id="2.60.120.920">
    <property type="match status" value="1"/>
</dbReference>
<dbReference type="Gene3D" id="3.30.160.60">
    <property type="entry name" value="Classic Zinc Finger"/>
    <property type="match status" value="1"/>
</dbReference>
<evidence type="ECO:0000256" key="7">
    <source>
        <dbReference type="PROSITE-ProRule" id="PRU00024"/>
    </source>
</evidence>
<evidence type="ECO:0000313" key="11">
    <source>
        <dbReference type="EMBL" id="KAB0371197.1"/>
    </source>
</evidence>
<dbReference type="Gene3D" id="3.30.40.10">
    <property type="entry name" value="Zinc/RING finger domain, C3HC4 (zinc finger)"/>
    <property type="match status" value="1"/>
</dbReference>
<dbReference type="CDD" id="cd16591">
    <property type="entry name" value="RING-HC_TRIM5-like_C-IV"/>
    <property type="match status" value="1"/>
</dbReference>
<dbReference type="PROSITE" id="PS50119">
    <property type="entry name" value="ZF_BBOX"/>
    <property type="match status" value="1"/>
</dbReference>
<dbReference type="FunFam" id="3.30.160.60:FF:000386">
    <property type="entry name" value="Tripartite motif-containing 5 (Predicted)"/>
    <property type="match status" value="1"/>
</dbReference>
<dbReference type="InterPro" id="IPR050143">
    <property type="entry name" value="TRIM/RBCC"/>
</dbReference>
<dbReference type="SMART" id="SM00336">
    <property type="entry name" value="BBOX"/>
    <property type="match status" value="1"/>
</dbReference>
<evidence type="ECO:0000256" key="5">
    <source>
        <dbReference type="ARBA" id="ARBA00022833"/>
    </source>
</evidence>
<feature type="domain" description="RING-type" evidence="9">
    <location>
        <begin position="15"/>
        <end position="60"/>
    </location>
</feature>
<sequence length="474" mass="55233">MASGIMMNLQEEVTCPICLELLTEPLSLDCGHSFCQACITANNMASMSGQNEERRCPVCRISYEPGNLRPNRHVANIVQRLREVKLSPEVEQEKNLCLRHGEKLMLFCEEDREVICWLCERSQEHHGHHTFLMEEVAQDYQKKLREALEKLKEKQLEAEELEVKVRAQIAAWKDQIQHERQNVKAVFQKLRKNLKYEEVKEMQKLKSKEEVGLRNLADSECMLIQQSQLVRNLISDVDRRLKGSTTEMLQRDFVFCFLCVDPAVVLVFRNMEISLILKTPNILINIYKCSSFWAVIECLLKKWYIDLLSISVHKSSETLTLKKLRTLPKGQRRMCSALDLTDIQRVYNGEGCYLSGCLWNSCDGGKMGRRLQFLDMDRDSKAQILCADDYVYWRYQPKYSYWIIGLKIMFRKKKYVQFEYDAFDESSSSACNTDVLFVNVTDQGILIYKLSSCSFTQRMFPYFSPGKRNAPVTL</sequence>
<evidence type="ECO:0000256" key="6">
    <source>
        <dbReference type="ARBA" id="ARBA00023054"/>
    </source>
</evidence>
<comment type="caution">
    <text evidence="11">The sequence shown here is derived from an EMBL/GenBank/DDBJ whole genome shotgun (WGS) entry which is preliminary data.</text>
</comment>
<evidence type="ECO:0000313" key="12">
    <source>
        <dbReference type="Proteomes" id="UP000326062"/>
    </source>
</evidence>
<dbReference type="SUPFAM" id="SSF49899">
    <property type="entry name" value="Concanavalin A-like lectins/glucanases"/>
    <property type="match status" value="1"/>
</dbReference>
<evidence type="ECO:0000259" key="9">
    <source>
        <dbReference type="PROSITE" id="PS50089"/>
    </source>
</evidence>
<evidence type="ECO:0000256" key="3">
    <source>
        <dbReference type="ARBA" id="ARBA00022723"/>
    </source>
</evidence>
<dbReference type="InterPro" id="IPR013320">
    <property type="entry name" value="ConA-like_dom_sf"/>
</dbReference>
<dbReference type="AlphaFoldDB" id="A0A5N3XDB0"/>
<keyword evidence="4 7" id="KW-0863">Zinc-finger</keyword>
<keyword evidence="12" id="KW-1185">Reference proteome</keyword>
<reference evidence="11 12" key="1">
    <citation type="submission" date="2019-06" db="EMBL/GenBank/DDBJ databases">
        <title>Discovery of a novel chromosome fission-fusion reversal in muntjac.</title>
        <authorList>
            <person name="Mudd A.B."/>
            <person name="Bredeson J.V."/>
            <person name="Baum R."/>
            <person name="Hockemeyer D."/>
            <person name="Rokhsar D.S."/>
        </authorList>
    </citation>
    <scope>NUCLEOTIDE SEQUENCE [LARGE SCALE GENOMIC DNA]</scope>
    <source>
        <strain evidence="11">UCam_UCB_Mr</strain>
        <tissue evidence="11">Fibroblast cell line</tissue>
    </source>
</reference>
<evidence type="ECO:0000256" key="8">
    <source>
        <dbReference type="SAM" id="Coils"/>
    </source>
</evidence>
<dbReference type="SMART" id="SM00184">
    <property type="entry name" value="RING"/>
    <property type="match status" value="1"/>
</dbReference>
<evidence type="ECO:0000259" key="10">
    <source>
        <dbReference type="PROSITE" id="PS50119"/>
    </source>
</evidence>
<organism evidence="11 12">
    <name type="scientific">Muntiacus reevesi</name>
    <name type="common">Reeves' muntjac</name>
    <name type="synonym">Cervus reevesi</name>
    <dbReference type="NCBI Taxonomy" id="9886"/>
    <lineage>
        <taxon>Eukaryota</taxon>
        <taxon>Metazoa</taxon>
        <taxon>Chordata</taxon>
        <taxon>Craniata</taxon>
        <taxon>Vertebrata</taxon>
        <taxon>Euteleostomi</taxon>
        <taxon>Mammalia</taxon>
        <taxon>Eutheria</taxon>
        <taxon>Laurasiatheria</taxon>
        <taxon>Artiodactyla</taxon>
        <taxon>Ruminantia</taxon>
        <taxon>Pecora</taxon>
        <taxon>Cervidae</taxon>
        <taxon>Muntiacinae</taxon>
        <taxon>Muntiacus</taxon>
    </lineage>
</organism>
<dbReference type="InterPro" id="IPR043136">
    <property type="entry name" value="B30.2/SPRY_sf"/>
</dbReference>
<dbReference type="Proteomes" id="UP000326062">
    <property type="component" value="Chromosome 10"/>
</dbReference>
<dbReference type="GO" id="GO:0008270">
    <property type="term" value="F:zinc ion binding"/>
    <property type="evidence" value="ECO:0007669"/>
    <property type="project" value="UniProtKB-KW"/>
</dbReference>
<dbReference type="InterPro" id="IPR000315">
    <property type="entry name" value="Znf_B-box"/>
</dbReference>